<reference evidence="2" key="1">
    <citation type="submission" date="2020-08" db="EMBL/GenBank/DDBJ databases">
        <title>Genome public.</title>
        <authorList>
            <person name="Liu C."/>
            <person name="Sun Q."/>
        </authorList>
    </citation>
    <scope>NUCLEOTIDE SEQUENCE</scope>
    <source>
        <strain evidence="2">NSJ-54</strain>
    </source>
</reference>
<organism evidence="2 3">
    <name type="scientific">Zongyangia hominis</name>
    <dbReference type="NCBI Taxonomy" id="2763677"/>
    <lineage>
        <taxon>Bacteria</taxon>
        <taxon>Bacillati</taxon>
        <taxon>Bacillota</taxon>
        <taxon>Clostridia</taxon>
        <taxon>Eubacteriales</taxon>
        <taxon>Oscillospiraceae</taxon>
        <taxon>Zongyangia</taxon>
    </lineage>
</organism>
<sequence>MGKTFAYIGCVLMVLITAAFAAAFFTGQAGADEQALVAESSVPVGDYQYVLKDYGGKLAVFEANSVTPDIVFNVYTKNLPEFDVKELKSGVYVRDSEELGRLIEDYIS</sequence>
<dbReference type="Proteomes" id="UP000660861">
    <property type="component" value="Unassembled WGS sequence"/>
</dbReference>
<keyword evidence="1" id="KW-0732">Signal</keyword>
<proteinExistence type="predicted"/>
<feature type="chain" id="PRO_5038842381" evidence="1">
    <location>
        <begin position="22"/>
        <end position="108"/>
    </location>
</feature>
<evidence type="ECO:0000313" key="2">
    <source>
        <dbReference type="EMBL" id="MBC8569452.1"/>
    </source>
</evidence>
<evidence type="ECO:0000313" key="3">
    <source>
        <dbReference type="Proteomes" id="UP000660861"/>
    </source>
</evidence>
<name>A0A926E8U9_9FIRM</name>
<accession>A0A926E8U9</accession>
<feature type="signal peptide" evidence="1">
    <location>
        <begin position="1"/>
        <end position="21"/>
    </location>
</feature>
<dbReference type="RefSeq" id="WP_262396550.1">
    <property type="nucleotide sequence ID" value="NZ_JACRTC010000001.1"/>
</dbReference>
<gene>
    <name evidence="2" type="ORF">H8709_01225</name>
</gene>
<keyword evidence="3" id="KW-1185">Reference proteome</keyword>
<comment type="caution">
    <text evidence="2">The sequence shown here is derived from an EMBL/GenBank/DDBJ whole genome shotgun (WGS) entry which is preliminary data.</text>
</comment>
<evidence type="ECO:0000256" key="1">
    <source>
        <dbReference type="SAM" id="SignalP"/>
    </source>
</evidence>
<dbReference type="EMBL" id="JACRTC010000001">
    <property type="protein sequence ID" value="MBC8569452.1"/>
    <property type="molecule type" value="Genomic_DNA"/>
</dbReference>
<protein>
    <submittedName>
        <fullName evidence="2">Uncharacterized protein</fullName>
    </submittedName>
</protein>
<dbReference type="AlphaFoldDB" id="A0A926E8U9"/>